<evidence type="ECO:0000313" key="5">
    <source>
        <dbReference type="EMBL" id="KWX18919.1"/>
    </source>
</evidence>
<evidence type="ECO:0000313" key="1">
    <source>
        <dbReference type="EMBL" id="KWX16378.1"/>
    </source>
</evidence>
<evidence type="ECO:0000313" key="4">
    <source>
        <dbReference type="EMBL" id="KWX18055.1"/>
    </source>
</evidence>
<comment type="caution">
    <text evidence="1">The sequence shown here is derived from an EMBL/GenBank/DDBJ whole genome shotgun (WGS) entry which is preliminary data.</text>
</comment>
<dbReference type="AlphaFoldDB" id="A0A132P240"/>
<dbReference type="EMBL" id="LRHK01000001">
    <property type="protein sequence ID" value="KWX18919.1"/>
    <property type="molecule type" value="Genomic_DNA"/>
</dbReference>
<dbReference type="EMBL" id="LRHK01000001">
    <property type="protein sequence ID" value="KWX18055.1"/>
    <property type="molecule type" value="Genomic_DNA"/>
</dbReference>
<proteinExistence type="predicted"/>
<dbReference type="Proteomes" id="UP000070452">
    <property type="component" value="Unassembled WGS sequence"/>
</dbReference>
<gene>
    <name evidence="3" type="ORF">AWT83_05370</name>
    <name evidence="4" type="ORF">AWT83_06060</name>
    <name evidence="5" type="ORF">AWT83_10735</name>
    <name evidence="2" type="ORF">AWT83_15445</name>
    <name evidence="1" type="ORF">AWT83_18165</name>
</gene>
<reference evidence="1 6" key="1">
    <citation type="submission" date="2016-01" db="EMBL/GenBank/DDBJ databases">
        <title>Molecular Mechanisms for transfer of large genomic segments between Enterococcus faecium strains.</title>
        <authorList>
            <person name="Garcia-Solache M.A."/>
            <person name="Lebreton F."/>
            <person name="Mclaughlin R.E."/>
            <person name="Whiteaker J.D."/>
            <person name="Gilmore M.S."/>
            <person name="Rice L.B."/>
        </authorList>
    </citation>
    <scope>NUCLEOTIDE SEQUENCE [LARGE SCALE GENOMIC DNA]</scope>
    <source>
        <strain evidence="1 6">D344RRF x C68</strain>
    </source>
</reference>
<dbReference type="EMBL" id="LRHK01000001">
    <property type="protein sequence ID" value="KWX17924.1"/>
    <property type="molecule type" value="Genomic_DNA"/>
</dbReference>
<dbReference type="RefSeq" id="WP_002331129.1">
    <property type="nucleotide sequence ID" value="NZ_CP059784.1"/>
</dbReference>
<accession>A0A132P240</accession>
<protein>
    <recommendedName>
        <fullName evidence="7">XkdX family protein</fullName>
    </recommendedName>
</protein>
<evidence type="ECO:0000313" key="2">
    <source>
        <dbReference type="EMBL" id="KWX16884.1"/>
    </source>
</evidence>
<dbReference type="Pfam" id="PF09693">
    <property type="entry name" value="Phage_XkdX"/>
    <property type="match status" value="1"/>
</dbReference>
<evidence type="ECO:0008006" key="7">
    <source>
        <dbReference type="Google" id="ProtNLM"/>
    </source>
</evidence>
<dbReference type="EMBL" id="LRHK01000005">
    <property type="protein sequence ID" value="KWX16884.1"/>
    <property type="molecule type" value="Genomic_DNA"/>
</dbReference>
<name>A0A132P240_ENTFC</name>
<dbReference type="EMBL" id="LRHK01000007">
    <property type="protein sequence ID" value="KWX16378.1"/>
    <property type="molecule type" value="Genomic_DNA"/>
</dbReference>
<dbReference type="InterPro" id="IPR010022">
    <property type="entry name" value="XkdX"/>
</dbReference>
<sequence>MYSYDDIKMMFDWNCFTADQVRQFVPLCITDEEADKIISKEESAS</sequence>
<organism evidence="1 6">
    <name type="scientific">Enterococcus faecium</name>
    <name type="common">Streptococcus faecium</name>
    <dbReference type="NCBI Taxonomy" id="1352"/>
    <lineage>
        <taxon>Bacteria</taxon>
        <taxon>Bacillati</taxon>
        <taxon>Bacillota</taxon>
        <taxon>Bacilli</taxon>
        <taxon>Lactobacillales</taxon>
        <taxon>Enterococcaceae</taxon>
        <taxon>Enterococcus</taxon>
    </lineage>
</organism>
<evidence type="ECO:0000313" key="6">
    <source>
        <dbReference type="Proteomes" id="UP000070452"/>
    </source>
</evidence>
<evidence type="ECO:0000313" key="3">
    <source>
        <dbReference type="EMBL" id="KWX17924.1"/>
    </source>
</evidence>